<comment type="caution">
    <text evidence="1">The sequence shown here is derived from an EMBL/GenBank/DDBJ whole genome shotgun (WGS) entry which is preliminary data.</text>
</comment>
<sequence>MPNAFQDLSDDTYGPQFLHNAVVISASVKTAQRIASLLASCRGERSMGVAAAVCSTEQAGEHAEHTEHAETEGHNVIEAQDLEDLDPEDFDIVIYVGPHGIDAMLEAAWTSKGIFRRWEESKEEEQTKELLTKLDDVAMRSACGAGTSC</sequence>
<gene>
    <name evidence="1" type="ORF">SNAT2548_LOCUS24994</name>
</gene>
<name>A0A812RXY6_9DINO</name>
<organism evidence="1 2">
    <name type="scientific">Symbiodinium natans</name>
    <dbReference type="NCBI Taxonomy" id="878477"/>
    <lineage>
        <taxon>Eukaryota</taxon>
        <taxon>Sar</taxon>
        <taxon>Alveolata</taxon>
        <taxon>Dinophyceae</taxon>
        <taxon>Suessiales</taxon>
        <taxon>Symbiodiniaceae</taxon>
        <taxon>Symbiodinium</taxon>
    </lineage>
</organism>
<dbReference type="AlphaFoldDB" id="A0A812RXY6"/>
<proteinExistence type="predicted"/>
<dbReference type="OrthoDB" id="407394at2759"/>
<dbReference type="EMBL" id="CAJNDS010002376">
    <property type="protein sequence ID" value="CAE7454728.1"/>
    <property type="molecule type" value="Genomic_DNA"/>
</dbReference>
<dbReference type="Gene3D" id="3.40.50.880">
    <property type="match status" value="1"/>
</dbReference>
<protein>
    <submittedName>
        <fullName evidence="1">Uncharacterized protein</fullName>
    </submittedName>
</protein>
<evidence type="ECO:0000313" key="2">
    <source>
        <dbReference type="Proteomes" id="UP000604046"/>
    </source>
</evidence>
<evidence type="ECO:0000313" key="1">
    <source>
        <dbReference type="EMBL" id="CAE7454728.1"/>
    </source>
</evidence>
<reference evidence="1" key="1">
    <citation type="submission" date="2021-02" db="EMBL/GenBank/DDBJ databases">
        <authorList>
            <person name="Dougan E. K."/>
            <person name="Rhodes N."/>
            <person name="Thang M."/>
            <person name="Chan C."/>
        </authorList>
    </citation>
    <scope>NUCLEOTIDE SEQUENCE</scope>
</reference>
<dbReference type="InterPro" id="IPR029062">
    <property type="entry name" value="Class_I_gatase-like"/>
</dbReference>
<dbReference type="Proteomes" id="UP000604046">
    <property type="component" value="Unassembled WGS sequence"/>
</dbReference>
<keyword evidence="2" id="KW-1185">Reference proteome</keyword>
<accession>A0A812RXY6</accession>